<dbReference type="InterPro" id="IPR018060">
    <property type="entry name" value="HTH_AraC"/>
</dbReference>
<dbReference type="InterPro" id="IPR020449">
    <property type="entry name" value="Tscrpt_reg_AraC-type_HTH"/>
</dbReference>
<proteinExistence type="predicted"/>
<dbReference type="InterPro" id="IPR011006">
    <property type="entry name" value="CheY-like_superfamily"/>
</dbReference>
<dbReference type="PANTHER" id="PTHR42713">
    <property type="entry name" value="HISTIDINE KINASE-RELATED"/>
    <property type="match status" value="1"/>
</dbReference>
<dbReference type="SMART" id="SM00342">
    <property type="entry name" value="HTH_ARAC"/>
    <property type="match status" value="1"/>
</dbReference>
<feature type="modified residue" description="4-aspartylphosphate" evidence="8">
    <location>
        <position position="54"/>
    </location>
</feature>
<dbReference type="CDD" id="cd17536">
    <property type="entry name" value="REC_YesN-like"/>
    <property type="match status" value="1"/>
</dbReference>
<keyword evidence="2" id="KW-0963">Cytoplasm</keyword>
<evidence type="ECO:0000259" key="9">
    <source>
        <dbReference type="PROSITE" id="PS01124"/>
    </source>
</evidence>
<keyword evidence="6" id="KW-0238">DNA-binding</keyword>
<dbReference type="InterPro" id="IPR001789">
    <property type="entry name" value="Sig_transdc_resp-reg_receiver"/>
</dbReference>
<dbReference type="PROSITE" id="PS00041">
    <property type="entry name" value="HTH_ARAC_FAMILY_1"/>
    <property type="match status" value="1"/>
</dbReference>
<evidence type="ECO:0000256" key="7">
    <source>
        <dbReference type="ARBA" id="ARBA00023163"/>
    </source>
</evidence>
<dbReference type="SUPFAM" id="SSF46689">
    <property type="entry name" value="Homeodomain-like"/>
    <property type="match status" value="2"/>
</dbReference>
<evidence type="ECO:0000256" key="5">
    <source>
        <dbReference type="ARBA" id="ARBA00023015"/>
    </source>
</evidence>
<dbReference type="PROSITE" id="PS50110">
    <property type="entry name" value="RESPONSE_REGULATORY"/>
    <property type="match status" value="1"/>
</dbReference>
<evidence type="ECO:0000256" key="8">
    <source>
        <dbReference type="PROSITE-ProRule" id="PRU00169"/>
    </source>
</evidence>
<name>A0A7G5BYI1_9BACL</name>
<comment type="subcellular location">
    <subcellularLocation>
        <location evidence="1">Cytoplasm</location>
    </subcellularLocation>
</comment>
<evidence type="ECO:0000313" key="12">
    <source>
        <dbReference type="Proteomes" id="UP000515679"/>
    </source>
</evidence>
<dbReference type="EMBL" id="CP041969">
    <property type="protein sequence ID" value="QMV42015.1"/>
    <property type="molecule type" value="Genomic_DNA"/>
</dbReference>
<organism evidence="11 12">
    <name type="scientific">Cohnella cholangitidis</name>
    <dbReference type="NCBI Taxonomy" id="2598458"/>
    <lineage>
        <taxon>Bacteria</taxon>
        <taxon>Bacillati</taxon>
        <taxon>Bacillota</taxon>
        <taxon>Bacilli</taxon>
        <taxon>Bacillales</taxon>
        <taxon>Paenibacillaceae</taxon>
        <taxon>Cohnella</taxon>
    </lineage>
</organism>
<dbReference type="SUPFAM" id="SSF52172">
    <property type="entry name" value="CheY-like"/>
    <property type="match status" value="1"/>
</dbReference>
<evidence type="ECO:0000256" key="2">
    <source>
        <dbReference type="ARBA" id="ARBA00022490"/>
    </source>
</evidence>
<dbReference type="RefSeq" id="WP_182303416.1">
    <property type="nucleotide sequence ID" value="NZ_CP041969.1"/>
</dbReference>
<protein>
    <submittedName>
        <fullName evidence="11">Response regulator</fullName>
    </submittedName>
</protein>
<evidence type="ECO:0000256" key="1">
    <source>
        <dbReference type="ARBA" id="ARBA00004496"/>
    </source>
</evidence>
<dbReference type="GO" id="GO:0005737">
    <property type="term" value="C:cytoplasm"/>
    <property type="evidence" value="ECO:0007669"/>
    <property type="project" value="UniProtKB-SubCell"/>
</dbReference>
<dbReference type="PANTHER" id="PTHR42713:SF3">
    <property type="entry name" value="TRANSCRIPTIONAL REGULATORY PROTEIN HPTR"/>
    <property type="match status" value="1"/>
</dbReference>
<keyword evidence="4" id="KW-0902">Two-component regulatory system</keyword>
<feature type="domain" description="HTH araC/xylS-type" evidence="9">
    <location>
        <begin position="435"/>
        <end position="533"/>
    </location>
</feature>
<dbReference type="KEGG" id="cchl:FPL14_13030"/>
<evidence type="ECO:0000256" key="4">
    <source>
        <dbReference type="ARBA" id="ARBA00023012"/>
    </source>
</evidence>
<accession>A0A7G5BYI1</accession>
<dbReference type="InterPro" id="IPR018062">
    <property type="entry name" value="HTH_AraC-typ_CS"/>
</dbReference>
<evidence type="ECO:0000256" key="6">
    <source>
        <dbReference type="ARBA" id="ARBA00023125"/>
    </source>
</evidence>
<keyword evidence="3 8" id="KW-0597">Phosphoprotein</keyword>
<dbReference type="Pfam" id="PF12833">
    <property type="entry name" value="HTH_18"/>
    <property type="match status" value="1"/>
</dbReference>
<dbReference type="InterPro" id="IPR009057">
    <property type="entry name" value="Homeodomain-like_sf"/>
</dbReference>
<dbReference type="InterPro" id="IPR051552">
    <property type="entry name" value="HptR"/>
</dbReference>
<keyword evidence="7" id="KW-0804">Transcription</keyword>
<evidence type="ECO:0000256" key="3">
    <source>
        <dbReference type="ARBA" id="ARBA00022553"/>
    </source>
</evidence>
<dbReference type="GO" id="GO:0003700">
    <property type="term" value="F:DNA-binding transcription factor activity"/>
    <property type="evidence" value="ECO:0007669"/>
    <property type="project" value="InterPro"/>
</dbReference>
<keyword evidence="5" id="KW-0805">Transcription regulation</keyword>
<gene>
    <name evidence="11" type="ORF">FPL14_13030</name>
</gene>
<sequence>MKVLIVDDEKHVRNAIHMLADWDRHGITEILQAADGEDAVALVREQAPQIVLTDMRMPRKDGAELLSWLHTHAPHIKVIVISGYDDFELVRHAVRHGGMDYILKPVKADALNEALGKAAEYWRREEESRRKFTRKSIEVNEMKPHYADKLLTEFISGQGRSELLHQLREEFHFPLSLSSCSIAVLSVSHLDRQLLAKFNNQLQLVFFSLCNICNEVLNSKGISFRHLNSAGEIVILCWDERSPFAALLEEINKGIYMTLHRHVHFGLAANRDFPIDMPRAYLEASKALWKRNLLDSRRLHPYLEEGNPSTRQLRLAAIEERLRLTALSGKREQIESIAKQWLEDVRRSGSVTPEQLVQWDKEWDWMQTRWIEGDADSGGTAEEKEQSYMEMPMRMPLNEEGLLAWEELGTEMVQRLEAVSKVLIQQHSKDHFFIHDIAKYIEAHYQDEISLQDIAARFFLSREYIARKFKQEYGVTLLDYLSRIRIDKAKLLLHNPHLRIAQVSEMVGYQDEKYFSRVFKKLEGINPGEYRKEQTLG</sequence>
<evidence type="ECO:0000259" key="10">
    <source>
        <dbReference type="PROSITE" id="PS50110"/>
    </source>
</evidence>
<dbReference type="AlphaFoldDB" id="A0A7G5BYI1"/>
<dbReference type="GO" id="GO:0000160">
    <property type="term" value="P:phosphorelay signal transduction system"/>
    <property type="evidence" value="ECO:0007669"/>
    <property type="project" value="UniProtKB-KW"/>
</dbReference>
<feature type="domain" description="Response regulatory" evidence="10">
    <location>
        <begin position="2"/>
        <end position="119"/>
    </location>
</feature>
<evidence type="ECO:0000313" key="11">
    <source>
        <dbReference type="EMBL" id="QMV42015.1"/>
    </source>
</evidence>
<keyword evidence="12" id="KW-1185">Reference proteome</keyword>
<dbReference type="Proteomes" id="UP000515679">
    <property type="component" value="Chromosome"/>
</dbReference>
<dbReference type="PROSITE" id="PS01124">
    <property type="entry name" value="HTH_ARAC_FAMILY_2"/>
    <property type="match status" value="1"/>
</dbReference>
<reference evidence="11 12" key="1">
    <citation type="submission" date="2019-07" db="EMBL/GenBank/DDBJ databases">
        <authorList>
            <person name="Kim J.K."/>
            <person name="Cheong H.-M."/>
            <person name="Choi Y."/>
            <person name="Hwang K.J."/>
            <person name="Lee S."/>
            <person name="Choi C."/>
        </authorList>
    </citation>
    <scope>NUCLEOTIDE SEQUENCE [LARGE SCALE GENOMIC DNA]</scope>
    <source>
        <strain evidence="11 12">KS 22</strain>
    </source>
</reference>
<dbReference type="Pfam" id="PF00072">
    <property type="entry name" value="Response_reg"/>
    <property type="match status" value="1"/>
</dbReference>
<dbReference type="GO" id="GO:0043565">
    <property type="term" value="F:sequence-specific DNA binding"/>
    <property type="evidence" value="ECO:0007669"/>
    <property type="project" value="InterPro"/>
</dbReference>
<dbReference type="Gene3D" id="1.10.10.60">
    <property type="entry name" value="Homeodomain-like"/>
    <property type="match status" value="2"/>
</dbReference>
<dbReference type="PRINTS" id="PR00032">
    <property type="entry name" value="HTHARAC"/>
</dbReference>
<dbReference type="Gene3D" id="3.40.50.2300">
    <property type="match status" value="1"/>
</dbReference>
<dbReference type="SMART" id="SM00448">
    <property type="entry name" value="REC"/>
    <property type="match status" value="1"/>
</dbReference>